<dbReference type="Proteomes" id="UP001589750">
    <property type="component" value="Unassembled WGS sequence"/>
</dbReference>
<evidence type="ECO:0000313" key="3">
    <source>
        <dbReference type="Proteomes" id="UP001589750"/>
    </source>
</evidence>
<name>A0ABV5K6Z2_9ACTN</name>
<sequence>MTSSRSLPVVLALPALALAVAGLFHPHTLVPATADRWYVVHVAGLLAFPLVGLALAWLVRGRRDPVAWAVRLTAYGFAVLYTALDVIYGVAAGDVTRDMAEGYRRSADFSAMLRTAVDLGEVGSWSLLCCAAVLVVDQLGRHGVAGLPALALLPGAWLVHRDHIFSPGGVVGMVLLGLATGLLARNLAQTRGPSDATNRPLGAS</sequence>
<feature type="transmembrane region" description="Helical" evidence="1">
    <location>
        <begin position="72"/>
        <end position="91"/>
    </location>
</feature>
<protein>
    <submittedName>
        <fullName evidence="2">Uncharacterized protein</fullName>
    </submittedName>
</protein>
<dbReference type="EMBL" id="JBHMDG010000006">
    <property type="protein sequence ID" value="MFB9312475.1"/>
    <property type="molecule type" value="Genomic_DNA"/>
</dbReference>
<evidence type="ECO:0000313" key="2">
    <source>
        <dbReference type="EMBL" id="MFB9312475.1"/>
    </source>
</evidence>
<reference evidence="2 3" key="1">
    <citation type="submission" date="2024-09" db="EMBL/GenBank/DDBJ databases">
        <authorList>
            <person name="Sun Q."/>
            <person name="Mori K."/>
        </authorList>
    </citation>
    <scope>NUCLEOTIDE SEQUENCE [LARGE SCALE GENOMIC DNA]</scope>
    <source>
        <strain evidence="2 3">JCM 9626</strain>
    </source>
</reference>
<feature type="transmembrane region" description="Helical" evidence="1">
    <location>
        <begin position="165"/>
        <end position="184"/>
    </location>
</feature>
<keyword evidence="1" id="KW-0472">Membrane</keyword>
<dbReference type="RefSeq" id="WP_140009915.1">
    <property type="nucleotide sequence ID" value="NZ_JBHMDG010000006.1"/>
</dbReference>
<keyword evidence="1" id="KW-0812">Transmembrane</keyword>
<organism evidence="2 3">
    <name type="scientific">Nocardioides plantarum</name>
    <dbReference type="NCBI Taxonomy" id="29299"/>
    <lineage>
        <taxon>Bacteria</taxon>
        <taxon>Bacillati</taxon>
        <taxon>Actinomycetota</taxon>
        <taxon>Actinomycetes</taxon>
        <taxon>Propionibacteriales</taxon>
        <taxon>Nocardioidaceae</taxon>
        <taxon>Nocardioides</taxon>
    </lineage>
</organism>
<evidence type="ECO:0000256" key="1">
    <source>
        <dbReference type="SAM" id="Phobius"/>
    </source>
</evidence>
<gene>
    <name evidence="2" type="ORF">ACFFRI_05415</name>
</gene>
<proteinExistence type="predicted"/>
<comment type="caution">
    <text evidence="2">The sequence shown here is derived from an EMBL/GenBank/DDBJ whole genome shotgun (WGS) entry which is preliminary data.</text>
</comment>
<keyword evidence="1" id="KW-1133">Transmembrane helix</keyword>
<accession>A0ABV5K6Z2</accession>
<keyword evidence="3" id="KW-1185">Reference proteome</keyword>
<feature type="transmembrane region" description="Helical" evidence="1">
    <location>
        <begin position="38"/>
        <end position="60"/>
    </location>
</feature>